<dbReference type="eggNOG" id="KOG1869">
    <property type="taxonomic scope" value="Eukaryota"/>
</dbReference>
<feature type="compositionally biased region" description="Basic residues" evidence="1">
    <location>
        <begin position="151"/>
        <end position="169"/>
    </location>
</feature>
<dbReference type="Ensembl" id="ENSGACT00000026783.1">
    <property type="protein sequence ID" value="ENSGACP00000026731.1"/>
    <property type="gene ID" value="ENSGACG00000020232.1"/>
</dbReference>
<dbReference type="SMART" id="SM01115">
    <property type="entry name" value="cwf21"/>
    <property type="match status" value="1"/>
</dbReference>
<name>G3QA15_GASAC</name>
<feature type="compositionally biased region" description="Basic and acidic residues" evidence="1">
    <location>
        <begin position="126"/>
        <end position="142"/>
    </location>
</feature>
<sequence length="268" mass="30059">MYDAARVPSPKDGANGMAQAAVPGAGAGTAAGSAGLTPTALLQAKAEGGQPEAEPVLLKKPHREILDHERKRRVELKCMELQEMMEEQGYTEEEIRQKVSTFRQMLMDKEGVITREGSHTQPAEHPPTKENHSVAEQARWENRTLGLANSRGRRFCSTKSFHPNRRTLKRLQLPAFPPPSRCGAINPVKRKSSSSPSPRPKKRKKKKSGHRRSRFGSSSPAHREKKKKSGKKHKRDREGKKRRHRSGSSKNKHKDKNKQKKRSPGETP</sequence>
<evidence type="ECO:0000313" key="3">
    <source>
        <dbReference type="Ensembl" id="ENSGACP00000026731.1"/>
    </source>
</evidence>
<dbReference type="STRING" id="69293.ENSGACP00000026731"/>
<dbReference type="Gene3D" id="6.10.140.420">
    <property type="match status" value="1"/>
</dbReference>
<dbReference type="CDD" id="cd21376">
    <property type="entry name" value="cwf21_SRRM3"/>
    <property type="match status" value="1"/>
</dbReference>
<dbReference type="Pfam" id="PF08312">
    <property type="entry name" value="cwf21"/>
    <property type="match status" value="1"/>
</dbReference>
<feature type="compositionally biased region" description="Basic residues" evidence="1">
    <location>
        <begin position="199"/>
        <end position="214"/>
    </location>
</feature>
<dbReference type="InParanoid" id="G3QA15"/>
<feature type="region of interest" description="Disordered" evidence="1">
    <location>
        <begin position="115"/>
        <end position="268"/>
    </location>
</feature>
<feature type="compositionally biased region" description="Basic residues" evidence="1">
    <location>
        <begin position="223"/>
        <end position="262"/>
    </location>
</feature>
<evidence type="ECO:0000259" key="2">
    <source>
        <dbReference type="SMART" id="SM01115"/>
    </source>
</evidence>
<feature type="domain" description="CWF21" evidence="2">
    <location>
        <begin position="66"/>
        <end position="111"/>
    </location>
</feature>
<reference evidence="3" key="2">
    <citation type="submission" date="2024-04" db="UniProtKB">
        <authorList>
            <consortium name="Ensembl"/>
        </authorList>
    </citation>
    <scope>IDENTIFICATION</scope>
</reference>
<dbReference type="InterPro" id="IPR013170">
    <property type="entry name" value="mRNA_splic_Cwf21_dom"/>
</dbReference>
<dbReference type="Bgee" id="ENSGACG00000020232">
    <property type="expression patterns" value="Expressed in camera-type eye and 2 other cell types or tissues"/>
</dbReference>
<reference evidence="3" key="1">
    <citation type="submission" date="2006-01" db="EMBL/GenBank/DDBJ databases">
        <authorList>
            <person name="Lindblad-Toh K."/>
            <person name="Mauceli E."/>
            <person name="Grabherr M."/>
            <person name="Chang J.L."/>
            <person name="Lander E.S."/>
        </authorList>
    </citation>
    <scope>NUCLEOTIDE SEQUENCE [LARGE SCALE GENOMIC DNA]</scope>
</reference>
<dbReference type="AlphaFoldDB" id="G3QA15"/>
<dbReference type="PANTHER" id="PTHR34755:SF2">
    <property type="entry name" value="SERINE_ARGININE REPETITIVE MATRIX PROTEIN 3"/>
    <property type="match status" value="1"/>
</dbReference>
<accession>G3QA15</accession>
<evidence type="ECO:0000256" key="1">
    <source>
        <dbReference type="SAM" id="MobiDB-lite"/>
    </source>
</evidence>
<organism evidence="3">
    <name type="scientific">Gasterosteus aculeatus</name>
    <name type="common">Three-spined stickleback</name>
    <dbReference type="NCBI Taxonomy" id="69293"/>
    <lineage>
        <taxon>Eukaryota</taxon>
        <taxon>Metazoa</taxon>
        <taxon>Chordata</taxon>
        <taxon>Craniata</taxon>
        <taxon>Vertebrata</taxon>
        <taxon>Euteleostomi</taxon>
        <taxon>Actinopterygii</taxon>
        <taxon>Neopterygii</taxon>
        <taxon>Teleostei</taxon>
        <taxon>Neoteleostei</taxon>
        <taxon>Acanthomorphata</taxon>
        <taxon>Eupercaria</taxon>
        <taxon>Perciformes</taxon>
        <taxon>Cottioidei</taxon>
        <taxon>Gasterosteales</taxon>
        <taxon>Gasterosteidae</taxon>
        <taxon>Gasterosteus</taxon>
    </lineage>
</organism>
<dbReference type="GO" id="GO:0005634">
    <property type="term" value="C:nucleus"/>
    <property type="evidence" value="ECO:0007669"/>
    <property type="project" value="UniProtKB-ARBA"/>
</dbReference>
<dbReference type="PANTHER" id="PTHR34755">
    <property type="entry name" value="SERINE/ARGININE REPETITIVE MATRIX PROTEIN 3-RELATED"/>
    <property type="match status" value="1"/>
</dbReference>
<dbReference type="InterPro" id="IPR052109">
    <property type="entry name" value="SRRM_Domain-Containing"/>
</dbReference>
<protein>
    <recommendedName>
        <fullName evidence="2">CWF21 domain-containing protein</fullName>
    </recommendedName>
</protein>
<proteinExistence type="predicted"/>
<dbReference type="GO" id="GO:0003729">
    <property type="term" value="F:mRNA binding"/>
    <property type="evidence" value="ECO:0007669"/>
    <property type="project" value="TreeGrafter"/>
</dbReference>
<dbReference type="OMA" id="AMEYPEY"/>
<dbReference type="InterPro" id="IPR047489">
    <property type="entry name" value="SRRM3_cwf21"/>
</dbReference>